<dbReference type="Pfam" id="PF20148">
    <property type="entry name" value="DUF6531"/>
    <property type="match status" value="1"/>
</dbReference>
<feature type="transmembrane region" description="Helical" evidence="2">
    <location>
        <begin position="43"/>
        <end position="62"/>
    </location>
</feature>
<dbReference type="InterPro" id="IPR031325">
    <property type="entry name" value="RHS_repeat"/>
</dbReference>
<dbReference type="InterPro" id="IPR022385">
    <property type="entry name" value="Rhs_assc_core"/>
</dbReference>
<feature type="domain" description="Teneurin-like YD-shell" evidence="4">
    <location>
        <begin position="1037"/>
        <end position="1308"/>
    </location>
</feature>
<dbReference type="OrthoDB" id="5445630at2"/>
<dbReference type="InterPro" id="IPR056823">
    <property type="entry name" value="TEN-like_YD-shell"/>
</dbReference>
<organism evidence="5 6">
    <name type="scientific">Burkholderia pseudomultivorans</name>
    <dbReference type="NCBI Taxonomy" id="1207504"/>
    <lineage>
        <taxon>Bacteria</taxon>
        <taxon>Pseudomonadati</taxon>
        <taxon>Pseudomonadota</taxon>
        <taxon>Betaproteobacteria</taxon>
        <taxon>Burkholderiales</taxon>
        <taxon>Burkholderiaceae</taxon>
        <taxon>Burkholderia</taxon>
        <taxon>Burkholderia cepacia complex</taxon>
    </lineage>
</organism>
<dbReference type="Pfam" id="PF05488">
    <property type="entry name" value="PAAR_motif"/>
    <property type="match status" value="1"/>
</dbReference>
<proteinExistence type="predicted"/>
<protein>
    <submittedName>
        <fullName evidence="5">Uncharacterized protein</fullName>
    </submittedName>
</protein>
<dbReference type="Pfam" id="PF05593">
    <property type="entry name" value="RHS_repeat"/>
    <property type="match status" value="1"/>
</dbReference>
<dbReference type="Gene3D" id="2.180.10.10">
    <property type="entry name" value="RHS repeat-associated core"/>
    <property type="match status" value="3"/>
</dbReference>
<dbReference type="EMBL" id="LPJR01000013">
    <property type="protein sequence ID" value="KWF35353.1"/>
    <property type="molecule type" value="Genomic_DNA"/>
</dbReference>
<feature type="domain" description="Teneurin-like YD-shell" evidence="4">
    <location>
        <begin position="542"/>
        <end position="688"/>
    </location>
</feature>
<feature type="domain" description="DUF6531" evidence="3">
    <location>
        <begin position="317"/>
        <end position="389"/>
    </location>
</feature>
<dbReference type="NCBIfam" id="TIGR01643">
    <property type="entry name" value="YD_repeat_2x"/>
    <property type="match status" value="7"/>
</dbReference>
<comment type="caution">
    <text evidence="5">The sequence shown here is derived from an EMBL/GenBank/DDBJ whole genome shotgun (WGS) entry which is preliminary data.</text>
</comment>
<sequence length="1457" mass="160466">MAENQNFEEPTGSADERLANLQKLEDGDLVKQQQMKYVAGANYAMLGAGVGYAGYAAGAAAIGAGATGAAALGAGALAAAPAVIAAGVAWGLDEVGFTGWMADRFVGAGDALGLTIGRGAPHPACVGDAVAHSSGFWGIVAGIAVGVAAGALLAATIATGGVLGVVLAGAALGAGLSLGSALASASQSMGSDCGQIKTGSSNVFFEGKKVARVTDIVQCDHHSGPQPLVQGSKTVFVNGLPLVRIGHETHCSGKINSGRKSIFIDKTTGQYGPKNPELSATQEFIAGLIGGIAGGAIARVSAKRLGIDDATRSLCKDPVDPVSGELLEIRTDLSIPGVLPLELTRRYRTRSDDRGMLGPRWSDSWSQRLSIIDGRFVYFHNGAGLAIGFDAPEMALNSINVTAPRYRLVGSREEPRIVDRDSRVLLIFAPLMDGRESRLERIEDLDGNAITLSYDGSNRLSRLEHTDGYTVEVHYHARDANPDRIVLHENDSKPRTLVEYRYRGGTLADVTSYQFGQFHYEYDADGWMVRWRDSDQTDVRYLYDSDGRVIETGTAEGYHTGRFVYESRLTRVIDADGQRVFEYDDDGMVIAETDPTGACVRNEWMFGHLTARTDALGRRTTFRYNDVGLLVEVEDHGGRALQFEYDDSQLLLSAIQPNGSKIQWEYDHLRRIIARTDADGVRTSYRYGARGELLRIVEGERETKLSYDEHHRPRSVELPSGAKLLRKVDLLGRVLEETMPDGATTRFSYVDGPDNPRGQLTALTRPDGSVLRVRYNSEGLPVEWIDPLGRTTKRTYGPFDLLTSTIDATGHMIQFEYDHATRLTRVVNQLGETYTYQYDATGRLVGEIDWGGRETRYARDAAGKLLAKTLPDGGQWRYAYDLYDRVVEIDAGDAKLLYRYDASGHLASATSVNGEATHITNFAYDSGGRLIAEDQNGELLRHMYDAEGRRLVRTTPRRETAYAYDALGACTKVAGLAIHRDGLGRMTGGQFGDFLSRQDYDPVGRLQRQVAGPRAAFEALQTDSVRAIEQLTRQVYEYDQAGQLERLQTNTDSLEVKHDARGQVVSATSLFHPSEHFRYDAAMNVAAHGHQDAVDAHMYRPGGLPEQVGYIRYRYDKRGRTIEKTVARPGFRAQTWLYTWDGLNRLVKVVTPERGVWSYGYDAFDRRIEKRHVGDRQATRFLWDGATLAEQWVEMRDGTTGQCVTWHIEPNTYLPLAQETDDGLYPIVTDQIGLPRAVFDSTGKAVWTGSYSLWGKKLPPRAAANEPISTIVDSSHRFPGQWADDETGLSYNLHRYYDPDSGQYLSSDPIGLEGGYRTQSYVHNPIEVMDPLGLQDCWGRYFEKISGTKAPEGMIKPHAHHIIFKGDFKTRPSILKQLERSRAVAKKWDIDPVYDKDALMWAPNEGHSAVNAKAVADAWEKSDARISAMDLPRAEGQAAMRAELQRIGREVFLGNND</sequence>
<dbReference type="Gene3D" id="2.60.200.60">
    <property type="match status" value="1"/>
</dbReference>
<feature type="transmembrane region" description="Helical" evidence="2">
    <location>
        <begin position="136"/>
        <end position="155"/>
    </location>
</feature>
<reference evidence="5 6" key="1">
    <citation type="submission" date="2015-11" db="EMBL/GenBank/DDBJ databases">
        <title>Expanding the genomic diversity of Burkholderia species for the development of highly accurate diagnostics.</title>
        <authorList>
            <person name="Sahl J."/>
            <person name="Keim P."/>
            <person name="Wagner D."/>
        </authorList>
    </citation>
    <scope>NUCLEOTIDE SEQUENCE [LARGE SCALE GENOMIC DNA]</scope>
    <source>
        <strain evidence="5 6">MSMB368WGS</strain>
    </source>
</reference>
<dbReference type="RefSeq" id="WP_060239923.1">
    <property type="nucleotide sequence ID" value="NZ_LPJR01000013.1"/>
</dbReference>
<feature type="transmembrane region" description="Helical" evidence="2">
    <location>
        <begin position="69"/>
        <end position="92"/>
    </location>
</feature>
<evidence type="ECO:0000313" key="5">
    <source>
        <dbReference type="EMBL" id="KWF35353.1"/>
    </source>
</evidence>
<evidence type="ECO:0000256" key="1">
    <source>
        <dbReference type="ARBA" id="ARBA00022737"/>
    </source>
</evidence>
<keyword evidence="2" id="KW-1133">Transmembrane helix</keyword>
<evidence type="ECO:0000256" key="2">
    <source>
        <dbReference type="SAM" id="Phobius"/>
    </source>
</evidence>
<feature type="domain" description="Teneurin-like YD-shell" evidence="4">
    <location>
        <begin position="815"/>
        <end position="954"/>
    </location>
</feature>
<dbReference type="PANTHER" id="PTHR32305:SF15">
    <property type="entry name" value="PROTEIN RHSA-RELATED"/>
    <property type="match status" value="1"/>
</dbReference>
<dbReference type="Pfam" id="PF25023">
    <property type="entry name" value="TEN_YD-shell"/>
    <property type="match status" value="3"/>
</dbReference>
<evidence type="ECO:0000259" key="4">
    <source>
        <dbReference type="Pfam" id="PF25023"/>
    </source>
</evidence>
<keyword evidence="2" id="KW-0472">Membrane</keyword>
<evidence type="ECO:0000259" key="3">
    <source>
        <dbReference type="Pfam" id="PF20148"/>
    </source>
</evidence>
<gene>
    <name evidence="5" type="ORF">WT56_07860</name>
</gene>
<dbReference type="InterPro" id="IPR006530">
    <property type="entry name" value="YD"/>
</dbReference>
<dbReference type="PANTHER" id="PTHR32305">
    <property type="match status" value="1"/>
</dbReference>
<accession>A0A132ELQ1</accession>
<keyword evidence="2" id="KW-0812">Transmembrane</keyword>
<dbReference type="Proteomes" id="UP000062912">
    <property type="component" value="Unassembled WGS sequence"/>
</dbReference>
<dbReference type="InterPro" id="IPR008727">
    <property type="entry name" value="PAAR_motif"/>
</dbReference>
<evidence type="ECO:0000313" key="6">
    <source>
        <dbReference type="Proteomes" id="UP000062912"/>
    </source>
</evidence>
<dbReference type="NCBIfam" id="TIGR03696">
    <property type="entry name" value="Rhs_assc_core"/>
    <property type="match status" value="1"/>
</dbReference>
<dbReference type="InterPro" id="IPR050708">
    <property type="entry name" value="T6SS_VgrG/RHS"/>
</dbReference>
<dbReference type="CDD" id="cd14742">
    <property type="entry name" value="PAAR_RHS"/>
    <property type="match status" value="1"/>
</dbReference>
<keyword evidence="1" id="KW-0677">Repeat</keyword>
<dbReference type="InterPro" id="IPR045351">
    <property type="entry name" value="DUF6531"/>
</dbReference>
<name>A0A132ELQ1_9BURK</name>
<feature type="transmembrane region" description="Helical" evidence="2">
    <location>
        <begin position="162"/>
        <end position="183"/>
    </location>
</feature>